<organism evidence="1">
    <name type="scientific">hydrothermal vent metagenome</name>
    <dbReference type="NCBI Taxonomy" id="652676"/>
    <lineage>
        <taxon>unclassified sequences</taxon>
        <taxon>metagenomes</taxon>
        <taxon>ecological metagenomes</taxon>
    </lineage>
</organism>
<dbReference type="EMBL" id="UOFL01000073">
    <property type="protein sequence ID" value="VAW75064.1"/>
    <property type="molecule type" value="Genomic_DNA"/>
</dbReference>
<gene>
    <name evidence="1" type="ORF">MNBD_GAMMA12-763</name>
</gene>
<proteinExistence type="predicted"/>
<dbReference type="AlphaFoldDB" id="A0A3B0Z1A7"/>
<name>A0A3B0Z1A7_9ZZZZ</name>
<accession>A0A3B0Z1A7</accession>
<evidence type="ECO:0000313" key="1">
    <source>
        <dbReference type="EMBL" id="VAW75064.1"/>
    </source>
</evidence>
<reference evidence="1" key="1">
    <citation type="submission" date="2018-06" db="EMBL/GenBank/DDBJ databases">
        <authorList>
            <person name="Zhirakovskaya E."/>
        </authorList>
    </citation>
    <scope>NUCLEOTIDE SEQUENCE</scope>
</reference>
<dbReference type="NCBIfam" id="NF038110">
    <property type="entry name" value="Lys_methyl_FliB"/>
    <property type="match status" value="1"/>
</dbReference>
<evidence type="ECO:0008006" key="2">
    <source>
        <dbReference type="Google" id="ProtNLM"/>
    </source>
</evidence>
<protein>
    <recommendedName>
        <fullName evidence="2">Lysine-N-methylase</fullName>
    </recommendedName>
</protein>
<sequence>MKLIELNFLEKFECIGGDCPQLCCQKFKITVDADVVKAWSKLEDISGEGTLDQHIVQAEEKGQNFNYLQLTQQGDCELLTSDGWCQAQTKYGHDVLPEICRTYPRSEKKSALVEVKTATFSCPVVTQKVLFENNKLDYNVDLAKLFLVDRPIIANKNDKISVLLAEFVSAVFQLKKVPINLKLFYIAQSVGVMNDCIIKQGFNEEQLRQILAKPKDVLFSIGRELKTKKFMVDPVTAGSYWKNIAQLFFAREVKLDCVDLEKSPIMQLCTQSLQQESKESLVHDAARNNEAEFEHYRKIYTQILDYKKYWQDNRPDYMGSLLERYIISSFINKGFPLHPQDQQFAATLVFVMTVASAIQLALWVTYKESPNTVPSEQQLQQIFYHIESTIGHTDSIYQRLATDPHMVQINRYAQVFVDLFV</sequence>